<dbReference type="Proteomes" id="UP001589700">
    <property type="component" value="Unassembled WGS sequence"/>
</dbReference>
<gene>
    <name evidence="3" type="ORF">ACFFVD_02315</name>
</gene>
<keyword evidence="3" id="KW-0378">Hydrolase</keyword>
<dbReference type="Gene3D" id="3.60.10.10">
    <property type="entry name" value="Endonuclease/exonuclease/phosphatase"/>
    <property type="match status" value="1"/>
</dbReference>
<dbReference type="InterPro" id="IPR005135">
    <property type="entry name" value="Endo/exonuclease/phosphatase"/>
</dbReference>
<keyword evidence="4" id="KW-1185">Reference proteome</keyword>
<keyword evidence="3" id="KW-0540">Nuclease</keyword>
<accession>A0ABV5JLT3</accession>
<keyword evidence="1" id="KW-0812">Transmembrane</keyword>
<keyword evidence="1" id="KW-0472">Membrane</keyword>
<feature type="domain" description="Endonuclease/exonuclease/phosphatase" evidence="2">
    <location>
        <begin position="117"/>
        <end position="320"/>
    </location>
</feature>
<evidence type="ECO:0000313" key="3">
    <source>
        <dbReference type="EMBL" id="MFB9258626.1"/>
    </source>
</evidence>
<keyword evidence="1" id="KW-1133">Transmembrane helix</keyword>
<sequence length="333" mass="34884">MTARPTAGRPPRGRRPIARAVSVLAALIAVAGIALHHSRSDDPRILVLATFAFAAWLLSLVALLAALRARSVVLSVVALVLVGAGVFQYGPLVGPSGIFDDDDNAHPAVPLRVMVQNLEFGRAAPHDVVRAVRGDEVDLLMTVEATPESADALRTAGLTELLPHEATATAPGTEGVAVFSRYPLSPADRIPGFSLGVLRTEMAGPSGPVTVVAVHPVAPVFDGPRSVEEADRLRSYLGGLPGPAPVVVGGDFNATWDHVRFRKLRELGYSDSVSAGGDGWVPTWPADRSFPPVLGIDHILARGAVAVGRTNTVEVGRTDHLGVLATVQLPDGR</sequence>
<feature type="transmembrane region" description="Helical" evidence="1">
    <location>
        <begin position="72"/>
        <end position="90"/>
    </location>
</feature>
<comment type="caution">
    <text evidence="3">The sequence shown here is derived from an EMBL/GenBank/DDBJ whole genome shotgun (WGS) entry which is preliminary data.</text>
</comment>
<organism evidence="3 4">
    <name type="scientific">Dietzia aerolata</name>
    <dbReference type="NCBI Taxonomy" id="595984"/>
    <lineage>
        <taxon>Bacteria</taxon>
        <taxon>Bacillati</taxon>
        <taxon>Actinomycetota</taxon>
        <taxon>Actinomycetes</taxon>
        <taxon>Mycobacteriales</taxon>
        <taxon>Dietziaceae</taxon>
        <taxon>Dietzia</taxon>
    </lineage>
</organism>
<dbReference type="GO" id="GO:0004519">
    <property type="term" value="F:endonuclease activity"/>
    <property type="evidence" value="ECO:0007669"/>
    <property type="project" value="UniProtKB-KW"/>
</dbReference>
<dbReference type="EMBL" id="JBHMDY010000001">
    <property type="protein sequence ID" value="MFB9258626.1"/>
    <property type="molecule type" value="Genomic_DNA"/>
</dbReference>
<dbReference type="InterPro" id="IPR036691">
    <property type="entry name" value="Endo/exonu/phosph_ase_sf"/>
</dbReference>
<reference evidence="3 4" key="1">
    <citation type="submission" date="2024-09" db="EMBL/GenBank/DDBJ databases">
        <authorList>
            <person name="Sun Q."/>
            <person name="Mori K."/>
        </authorList>
    </citation>
    <scope>NUCLEOTIDE SEQUENCE [LARGE SCALE GENOMIC DNA]</scope>
    <source>
        <strain evidence="3 4">CCM 7659</strain>
    </source>
</reference>
<dbReference type="RefSeq" id="WP_380022945.1">
    <property type="nucleotide sequence ID" value="NZ_JBHMDY010000001.1"/>
</dbReference>
<dbReference type="Pfam" id="PF03372">
    <property type="entry name" value="Exo_endo_phos"/>
    <property type="match status" value="1"/>
</dbReference>
<protein>
    <submittedName>
        <fullName evidence="3">Endonuclease/exonuclease/phosphatase family protein</fullName>
    </submittedName>
</protein>
<feature type="transmembrane region" description="Helical" evidence="1">
    <location>
        <begin position="45"/>
        <end position="65"/>
    </location>
</feature>
<dbReference type="SUPFAM" id="SSF56219">
    <property type="entry name" value="DNase I-like"/>
    <property type="match status" value="1"/>
</dbReference>
<keyword evidence="3" id="KW-0255">Endonuclease</keyword>
<proteinExistence type="predicted"/>
<name>A0ABV5JLT3_9ACTN</name>
<evidence type="ECO:0000313" key="4">
    <source>
        <dbReference type="Proteomes" id="UP001589700"/>
    </source>
</evidence>
<feature type="transmembrane region" description="Helical" evidence="1">
    <location>
        <begin position="20"/>
        <end position="39"/>
    </location>
</feature>
<evidence type="ECO:0000256" key="1">
    <source>
        <dbReference type="SAM" id="Phobius"/>
    </source>
</evidence>
<evidence type="ECO:0000259" key="2">
    <source>
        <dbReference type="Pfam" id="PF03372"/>
    </source>
</evidence>